<name>A0AA85IWZ2_TRIRE</name>
<dbReference type="WBParaSite" id="TREG1_111000.1">
    <property type="protein sequence ID" value="TREG1_111000.1"/>
    <property type="gene ID" value="TREG1_111000"/>
</dbReference>
<dbReference type="InterPro" id="IPR036047">
    <property type="entry name" value="F-box-like_dom_sf"/>
</dbReference>
<dbReference type="CDD" id="cd22089">
    <property type="entry name" value="F-box_FBXO9"/>
    <property type="match status" value="1"/>
</dbReference>
<sequence>MLSPGGCVDEQGDEDEDSDSSSSSHESFKYTGNKELNDFYQGLKNEIFLKKSTEKCVNEKNQILCTTSSEYTSNSNDASSQVSTYKSADWIGIFQKSLKLDSNKSNLYNLFIKSVRYDPQYKGLCLQPLNENTTSTHISALPFELLLRIVRWTIGSHLDIRVLGTLACVCRGFYLLANDTSIWRDICFKLWPIWITYDITCNNNNNNDNNSNNNNLVSNHQVTTSPSLQHYTSWREMAIYRPRVLFHGCYLCRVTYVRMGEAEIGSSYRPVFEVVYYRGIRFHASSNQISMFTAPSDPSSIVAVLSKSSNQATVATDTSLAENNNNNSGSNNNNNSIGNNNSTCQSVIKAASSCGTLLEGTYEWCDHDSSVAISIDALLCKVLC</sequence>
<evidence type="ECO:0000256" key="1">
    <source>
        <dbReference type="ARBA" id="ARBA00022786"/>
    </source>
</evidence>
<feature type="region of interest" description="Disordered" evidence="2">
    <location>
        <begin position="1"/>
        <end position="29"/>
    </location>
</feature>
<dbReference type="GO" id="GO:0005737">
    <property type="term" value="C:cytoplasm"/>
    <property type="evidence" value="ECO:0007669"/>
    <property type="project" value="TreeGrafter"/>
</dbReference>
<evidence type="ECO:0000259" key="3">
    <source>
        <dbReference type="PROSITE" id="PS50181"/>
    </source>
</evidence>
<evidence type="ECO:0000313" key="5">
    <source>
        <dbReference type="WBParaSite" id="TREG1_111000.1"/>
    </source>
</evidence>
<dbReference type="SUPFAM" id="SSF81383">
    <property type="entry name" value="F-box domain"/>
    <property type="match status" value="1"/>
</dbReference>
<dbReference type="AlphaFoldDB" id="A0AA85IWZ2"/>
<protein>
    <recommendedName>
        <fullName evidence="3">F-box domain-containing protein</fullName>
    </recommendedName>
</protein>
<organism evidence="4 5">
    <name type="scientific">Trichobilharzia regenti</name>
    <name type="common">Nasal bird schistosome</name>
    <dbReference type="NCBI Taxonomy" id="157069"/>
    <lineage>
        <taxon>Eukaryota</taxon>
        <taxon>Metazoa</taxon>
        <taxon>Spiralia</taxon>
        <taxon>Lophotrochozoa</taxon>
        <taxon>Platyhelminthes</taxon>
        <taxon>Trematoda</taxon>
        <taxon>Digenea</taxon>
        <taxon>Strigeidida</taxon>
        <taxon>Schistosomatoidea</taxon>
        <taxon>Schistosomatidae</taxon>
        <taxon>Trichobilharzia</taxon>
    </lineage>
</organism>
<proteinExistence type="predicted"/>
<dbReference type="GO" id="GO:0019005">
    <property type="term" value="C:SCF ubiquitin ligase complex"/>
    <property type="evidence" value="ECO:0007669"/>
    <property type="project" value="TreeGrafter"/>
</dbReference>
<reference evidence="4" key="1">
    <citation type="submission" date="2022-06" db="EMBL/GenBank/DDBJ databases">
        <authorList>
            <person name="Berger JAMES D."/>
            <person name="Berger JAMES D."/>
        </authorList>
    </citation>
    <scope>NUCLEOTIDE SEQUENCE [LARGE SCALE GENOMIC DNA]</scope>
</reference>
<dbReference type="Pfam" id="PF12937">
    <property type="entry name" value="F-box-like"/>
    <property type="match status" value="1"/>
</dbReference>
<dbReference type="InterPro" id="IPR045464">
    <property type="entry name" value="Hrt3/FBXO9_C"/>
</dbReference>
<evidence type="ECO:0000256" key="2">
    <source>
        <dbReference type="SAM" id="MobiDB-lite"/>
    </source>
</evidence>
<dbReference type="GO" id="GO:0031146">
    <property type="term" value="P:SCF-dependent proteasomal ubiquitin-dependent protein catabolic process"/>
    <property type="evidence" value="ECO:0007669"/>
    <property type="project" value="TreeGrafter"/>
</dbReference>
<keyword evidence="1" id="KW-0833">Ubl conjugation pathway</keyword>
<accession>A0AA85IWZ2</accession>
<dbReference type="Pfam" id="PF19270">
    <property type="entry name" value="FBO_C"/>
    <property type="match status" value="1"/>
</dbReference>
<feature type="compositionally biased region" description="Acidic residues" evidence="2">
    <location>
        <begin position="10"/>
        <end position="19"/>
    </location>
</feature>
<dbReference type="Proteomes" id="UP000050795">
    <property type="component" value="Unassembled WGS sequence"/>
</dbReference>
<dbReference type="PANTHER" id="PTHR12874">
    <property type="entry name" value="F-BOX ONLY PROTEIN 48-RELATED"/>
    <property type="match status" value="1"/>
</dbReference>
<dbReference type="PROSITE" id="PS50181">
    <property type="entry name" value="FBOX"/>
    <property type="match status" value="1"/>
</dbReference>
<keyword evidence="4" id="KW-1185">Reference proteome</keyword>
<dbReference type="Gene3D" id="1.20.1280.50">
    <property type="match status" value="1"/>
</dbReference>
<dbReference type="PANTHER" id="PTHR12874:SF29">
    <property type="entry name" value="F-BOX ONLY PROTEIN 9"/>
    <property type="match status" value="1"/>
</dbReference>
<dbReference type="InterPro" id="IPR001810">
    <property type="entry name" value="F-box_dom"/>
</dbReference>
<feature type="domain" description="F-box" evidence="3">
    <location>
        <begin position="135"/>
        <end position="186"/>
    </location>
</feature>
<reference evidence="5" key="2">
    <citation type="submission" date="2023-11" db="UniProtKB">
        <authorList>
            <consortium name="WormBaseParasite"/>
        </authorList>
    </citation>
    <scope>IDENTIFICATION</scope>
</reference>
<evidence type="ECO:0000313" key="4">
    <source>
        <dbReference type="Proteomes" id="UP000050795"/>
    </source>
</evidence>